<dbReference type="CDD" id="cd07262">
    <property type="entry name" value="VOC_like"/>
    <property type="match status" value="1"/>
</dbReference>
<reference evidence="2 3" key="1">
    <citation type="submission" date="2013-08" db="EMBL/GenBank/DDBJ databases">
        <title>The genome sequence of Skermanella stibiiresistens.</title>
        <authorList>
            <person name="Zhu W."/>
            <person name="Wang G."/>
        </authorList>
    </citation>
    <scope>NUCLEOTIDE SEQUENCE [LARGE SCALE GENOMIC DNA]</scope>
    <source>
        <strain evidence="2 3">SB22</strain>
    </source>
</reference>
<keyword evidence="3" id="KW-1185">Reference proteome</keyword>
<proteinExistence type="predicted"/>
<dbReference type="EMBL" id="AVFL01000009">
    <property type="protein sequence ID" value="EWY40073.1"/>
    <property type="molecule type" value="Genomic_DNA"/>
</dbReference>
<dbReference type="STRING" id="1385369.N825_03620"/>
<evidence type="ECO:0000313" key="2">
    <source>
        <dbReference type="EMBL" id="EWY40073.1"/>
    </source>
</evidence>
<dbReference type="OrthoDB" id="9807407at2"/>
<evidence type="ECO:0000259" key="1">
    <source>
        <dbReference type="PROSITE" id="PS51819"/>
    </source>
</evidence>
<dbReference type="PATRIC" id="fig|1385369.3.peg.2967"/>
<dbReference type="InterPro" id="IPR004360">
    <property type="entry name" value="Glyas_Fos-R_dOase_dom"/>
</dbReference>
<feature type="domain" description="VOC" evidence="1">
    <location>
        <begin position="1"/>
        <end position="127"/>
    </location>
</feature>
<comment type="caution">
    <text evidence="2">The sequence shown here is derived from an EMBL/GenBank/DDBJ whole genome shotgun (WGS) entry which is preliminary data.</text>
</comment>
<gene>
    <name evidence="2" type="ORF">N825_03620</name>
</gene>
<dbReference type="Gene3D" id="3.10.180.10">
    <property type="entry name" value="2,3-Dihydroxybiphenyl 1,2-Dioxygenase, domain 1"/>
    <property type="match status" value="1"/>
</dbReference>
<dbReference type="InterPro" id="IPR037523">
    <property type="entry name" value="VOC_core"/>
</dbReference>
<name>W9H8E6_9PROT</name>
<dbReference type="SUPFAM" id="SSF54593">
    <property type="entry name" value="Glyoxalase/Bleomycin resistance protein/Dihydroxybiphenyl dioxygenase"/>
    <property type="match status" value="1"/>
</dbReference>
<dbReference type="InterPro" id="IPR029068">
    <property type="entry name" value="Glyas_Bleomycin-R_OHBP_Dase"/>
</dbReference>
<dbReference type="PROSITE" id="PS51819">
    <property type="entry name" value="VOC"/>
    <property type="match status" value="1"/>
</dbReference>
<organism evidence="2 3">
    <name type="scientific">Skermanella stibiiresistens SB22</name>
    <dbReference type="NCBI Taxonomy" id="1385369"/>
    <lineage>
        <taxon>Bacteria</taxon>
        <taxon>Pseudomonadati</taxon>
        <taxon>Pseudomonadota</taxon>
        <taxon>Alphaproteobacteria</taxon>
        <taxon>Rhodospirillales</taxon>
        <taxon>Azospirillaceae</taxon>
        <taxon>Skermanella</taxon>
    </lineage>
</organism>
<dbReference type="Proteomes" id="UP000019486">
    <property type="component" value="Unassembled WGS sequence"/>
</dbReference>
<dbReference type="Pfam" id="PF00903">
    <property type="entry name" value="Glyoxalase"/>
    <property type="match status" value="1"/>
</dbReference>
<accession>W9H8E6</accession>
<dbReference type="RefSeq" id="WP_037452903.1">
    <property type="nucleotide sequence ID" value="NZ_AVFL01000009.1"/>
</dbReference>
<dbReference type="AlphaFoldDB" id="W9H8E6"/>
<dbReference type="PANTHER" id="PTHR35006:SF1">
    <property type="entry name" value="BLL2941 PROTEIN"/>
    <property type="match status" value="1"/>
</dbReference>
<sequence length="135" mass="14935">MFSHVHIGITDFDRAFTFHCGIMAELGYPLKFREPENGWAGWMPKDGGRPLFLIGTPFDGRDAAPGNGTMVALLAPSREAVDRAHAFALANGGRDEGPPGLRPRYHPNYYGAYFRDPDGNKICVCHHDPEPTIRP</sequence>
<protein>
    <submittedName>
        <fullName evidence="2">Glyoxalase</fullName>
    </submittedName>
</protein>
<dbReference type="PANTHER" id="PTHR35006">
    <property type="entry name" value="GLYOXALASE FAMILY PROTEIN (AFU_ORTHOLOGUE AFUA_5G14830)"/>
    <property type="match status" value="1"/>
</dbReference>
<evidence type="ECO:0000313" key="3">
    <source>
        <dbReference type="Proteomes" id="UP000019486"/>
    </source>
</evidence>